<dbReference type="HOGENOM" id="CLU_076154_2_0_1"/>
<dbReference type="GO" id="GO:0003735">
    <property type="term" value="F:structural constituent of ribosome"/>
    <property type="evidence" value="ECO:0007669"/>
    <property type="project" value="EnsemblFungi"/>
</dbReference>
<gene>
    <name evidence="3" type="primary">KNAG0K01900</name>
    <name evidence="3" type="ordered locus">KNAG_0K01900</name>
</gene>
<evidence type="ECO:0000313" key="4">
    <source>
        <dbReference type="Proteomes" id="UP000006310"/>
    </source>
</evidence>
<dbReference type="GO" id="GO:0005762">
    <property type="term" value="C:mitochondrial large ribosomal subunit"/>
    <property type="evidence" value="ECO:0007669"/>
    <property type="project" value="EnsemblFungi"/>
</dbReference>
<keyword evidence="4" id="KW-1185">Reference proteome</keyword>
<dbReference type="AlphaFoldDB" id="J7SA93"/>
<feature type="region of interest" description="Disordered" evidence="1">
    <location>
        <begin position="99"/>
        <end position="143"/>
    </location>
</feature>
<feature type="domain" description="Large ribosomal subunit protein mL59" evidence="2">
    <location>
        <begin position="14"/>
        <end position="95"/>
    </location>
</feature>
<reference evidence="4" key="2">
    <citation type="submission" date="2012-08" db="EMBL/GenBank/DDBJ databases">
        <title>Genome sequence of Kazachstania naganishii.</title>
        <authorList>
            <person name="Gordon J.L."/>
            <person name="Armisen D."/>
            <person name="Proux-Wera E."/>
            <person name="OhEigeartaigh S.S."/>
            <person name="Byrne K.P."/>
            <person name="Wolfe K.H."/>
        </authorList>
    </citation>
    <scope>NUCLEOTIDE SEQUENCE [LARGE SCALE GENOMIC DNA]</scope>
    <source>
        <strain evidence="4">ATCC MYA-139 / BCRC 22969 / CBS 8797 / CCRC 22969 / KCTC 17520 / NBRC 10181 / NCYC 3082</strain>
    </source>
</reference>
<feature type="compositionally biased region" description="Basic residues" evidence="1">
    <location>
        <begin position="127"/>
        <end position="143"/>
    </location>
</feature>
<dbReference type="PANTHER" id="PTHR28041">
    <property type="entry name" value="54S RIBOSOMAL PROTEIN L25, MITOCHONDRIAL"/>
    <property type="match status" value="1"/>
</dbReference>
<dbReference type="Proteomes" id="UP000006310">
    <property type="component" value="Chromosome 11"/>
</dbReference>
<dbReference type="Pfam" id="PF18126">
    <property type="entry name" value="Mitoc_mL59"/>
    <property type="match status" value="1"/>
</dbReference>
<dbReference type="EMBL" id="HE978324">
    <property type="protein sequence ID" value="CCK72554.1"/>
    <property type="molecule type" value="Genomic_DNA"/>
</dbReference>
<dbReference type="InterPro" id="IPR040922">
    <property type="entry name" value="Ribosomal_mL59_dom"/>
</dbReference>
<sequence length="143" mass="16125">MSSREYFQRLPAVLRRFFERYPPSALSSGSPSPFVARVNSSTGRYADPVYSRRRMAQVYKLAAQWSLTDLLPALPRGKLFFEEKYAARPLLKGVAAPRGHLHELGRRSGRPPVASPEQIDAALAAAGKKRAKRPKHPKQNRWV</sequence>
<accession>J7SA93</accession>
<dbReference type="GeneID" id="34528321"/>
<proteinExistence type="predicted"/>
<dbReference type="KEGG" id="kng:KNAG_0K01900"/>
<evidence type="ECO:0000256" key="1">
    <source>
        <dbReference type="SAM" id="MobiDB-lite"/>
    </source>
</evidence>
<evidence type="ECO:0000259" key="2">
    <source>
        <dbReference type="Pfam" id="PF18126"/>
    </source>
</evidence>
<evidence type="ECO:0000313" key="3">
    <source>
        <dbReference type="EMBL" id="CCK72554.1"/>
    </source>
</evidence>
<dbReference type="InterPro" id="IPR037507">
    <property type="entry name" value="Ribosomal_mL59"/>
</dbReference>
<dbReference type="RefSeq" id="XP_022466799.1">
    <property type="nucleotide sequence ID" value="XM_022610510.1"/>
</dbReference>
<name>J7SA93_HUIN7</name>
<reference evidence="3 4" key="1">
    <citation type="journal article" date="2011" name="Proc. Natl. Acad. Sci. U.S.A.">
        <title>Evolutionary erosion of yeast sex chromosomes by mating-type switching accidents.</title>
        <authorList>
            <person name="Gordon J.L."/>
            <person name="Armisen D."/>
            <person name="Proux-Wera E."/>
            <person name="Oheigeartaigh S.S."/>
            <person name="Byrne K.P."/>
            <person name="Wolfe K.H."/>
        </authorList>
    </citation>
    <scope>NUCLEOTIDE SEQUENCE [LARGE SCALE GENOMIC DNA]</scope>
    <source>
        <strain evidence="4">ATCC MYA-139 / BCRC 22969 / CBS 8797 / CCRC 22969 / KCTC 17520 / NBRC 10181 / NCYC 3082</strain>
    </source>
</reference>
<dbReference type="OrthoDB" id="18529at2759"/>
<organism evidence="3 4">
    <name type="scientific">Huiozyma naganishii (strain ATCC MYA-139 / BCRC 22969 / CBS 8797 / KCTC 17520 / NBRC 10181 / NCYC 3082 / Yp74L-3)</name>
    <name type="common">Yeast</name>
    <name type="synonym">Kazachstania naganishii</name>
    <dbReference type="NCBI Taxonomy" id="1071383"/>
    <lineage>
        <taxon>Eukaryota</taxon>
        <taxon>Fungi</taxon>
        <taxon>Dikarya</taxon>
        <taxon>Ascomycota</taxon>
        <taxon>Saccharomycotina</taxon>
        <taxon>Saccharomycetes</taxon>
        <taxon>Saccharomycetales</taxon>
        <taxon>Saccharomycetaceae</taxon>
        <taxon>Huiozyma</taxon>
    </lineage>
</organism>
<dbReference type="PANTHER" id="PTHR28041:SF1">
    <property type="entry name" value="LARGE RIBOSOMAL SUBUNIT PROTEIN ML59"/>
    <property type="match status" value="1"/>
</dbReference>
<dbReference type="STRING" id="1071383.J7SA93"/>
<protein>
    <recommendedName>
        <fullName evidence="2">Large ribosomal subunit protein mL59 domain-containing protein</fullName>
    </recommendedName>
</protein>